<evidence type="ECO:0000256" key="2">
    <source>
        <dbReference type="SAM" id="Phobius"/>
    </source>
</evidence>
<evidence type="ECO:0000313" key="4">
    <source>
        <dbReference type="Proteomes" id="UP000317178"/>
    </source>
</evidence>
<feature type="region of interest" description="Disordered" evidence="1">
    <location>
        <begin position="156"/>
        <end position="180"/>
    </location>
</feature>
<dbReference type="Proteomes" id="UP000317178">
    <property type="component" value="Chromosome"/>
</dbReference>
<feature type="region of interest" description="Disordered" evidence="1">
    <location>
        <begin position="353"/>
        <end position="390"/>
    </location>
</feature>
<sequence>MRLTLRTLLAYLDDVLDANHTREIGKKLQESPYAANLVERIKKVTRQRRLMAPDVEPDENHLDANKVAEYLDNTLSPEEITVVEKVCLESDVQLAEVAASHQVLTLILGEPVDISSETRNRMYKIVPHAPAKKPGAASGSDPAIDQHFMEVTKSSGEFRLPPMPQTTAVGKTVQDKEPSFKEELPEYLRNQSSSRSRIPLIGFCVTLLLFIGLLAYDQDFWEFLFNSDSAEVEQTLASNEPVTPDSSDDEAAGSNDAISNEEPPAESSEDPSLDDPMSTPALADTESEQTNPDESVSTELKSESKAADPTTLASKTEPTTDSETDDTVAAVTVAEQPPIDSEGKEDPAEIAEPAMEEPNSEPGVELATAPIPPTPESLKPEEPKPTSKPAIPPARVLYSMQEGIVIQYQGSKEDWYIMPHRAVVHPEELLASPLPFDATFDIEQGEVRIILNAGTRIQNLPPSEVAQAGIKIERGQVIVSGGSALEVAGKVPYPLAFGTSDATWRVELMTPDTRFGIEILPKLPYEITPEMGATKNNGMLFVHQGSVRFADGDGHVQMVNANQALSLKAEDIRNNAPPVPMETAGNSDQKTIAFPDWLNEESKRDSMSVRKAKLSYEKLFSNDQSVKQSMSPQIINKNPIVASWAVDSLGHAGDIHSLVQALTTPDQPLEVIQMAKRHLREWLVQDPVANNEELQLELEAALSPEDMEVVTLLLFGINADQADDAAMSQQIVGWMDHSLLAVRDMAFELATHYTDRQLHYRPDASEKNRQSMILRWQAHLEKNEGKLAP</sequence>
<evidence type="ECO:0000313" key="3">
    <source>
        <dbReference type="EMBL" id="QDU81590.1"/>
    </source>
</evidence>
<name>A0A518CQV5_9PLAN</name>
<dbReference type="KEGG" id="plon:Pla110_33320"/>
<organism evidence="3 4">
    <name type="scientific">Polystyrenella longa</name>
    <dbReference type="NCBI Taxonomy" id="2528007"/>
    <lineage>
        <taxon>Bacteria</taxon>
        <taxon>Pseudomonadati</taxon>
        <taxon>Planctomycetota</taxon>
        <taxon>Planctomycetia</taxon>
        <taxon>Planctomycetales</taxon>
        <taxon>Planctomycetaceae</taxon>
        <taxon>Polystyrenella</taxon>
    </lineage>
</organism>
<keyword evidence="2" id="KW-0812">Transmembrane</keyword>
<feature type="compositionally biased region" description="Acidic residues" evidence="1">
    <location>
        <begin position="263"/>
        <end position="273"/>
    </location>
</feature>
<reference evidence="3 4" key="1">
    <citation type="submission" date="2019-02" db="EMBL/GenBank/DDBJ databases">
        <title>Deep-cultivation of Planctomycetes and their phenomic and genomic characterization uncovers novel biology.</title>
        <authorList>
            <person name="Wiegand S."/>
            <person name="Jogler M."/>
            <person name="Boedeker C."/>
            <person name="Pinto D."/>
            <person name="Vollmers J."/>
            <person name="Rivas-Marin E."/>
            <person name="Kohn T."/>
            <person name="Peeters S.H."/>
            <person name="Heuer A."/>
            <person name="Rast P."/>
            <person name="Oberbeckmann S."/>
            <person name="Bunk B."/>
            <person name="Jeske O."/>
            <person name="Meyerdierks A."/>
            <person name="Storesund J.E."/>
            <person name="Kallscheuer N."/>
            <person name="Luecker S."/>
            <person name="Lage O.M."/>
            <person name="Pohl T."/>
            <person name="Merkel B.J."/>
            <person name="Hornburger P."/>
            <person name="Mueller R.-W."/>
            <person name="Bruemmer F."/>
            <person name="Labrenz M."/>
            <person name="Spormann A.M."/>
            <person name="Op den Camp H."/>
            <person name="Overmann J."/>
            <person name="Amann R."/>
            <person name="Jetten M.S.M."/>
            <person name="Mascher T."/>
            <person name="Medema M.H."/>
            <person name="Devos D.P."/>
            <person name="Kaster A.-K."/>
            <person name="Ovreas L."/>
            <person name="Rohde M."/>
            <person name="Galperin M.Y."/>
            <person name="Jogler C."/>
        </authorList>
    </citation>
    <scope>NUCLEOTIDE SEQUENCE [LARGE SCALE GENOMIC DNA]</scope>
    <source>
        <strain evidence="3 4">Pla110</strain>
    </source>
</reference>
<feature type="region of interest" description="Disordered" evidence="1">
    <location>
        <begin position="235"/>
        <end position="326"/>
    </location>
</feature>
<gene>
    <name evidence="3" type="ORF">Pla110_33320</name>
</gene>
<feature type="compositionally biased region" description="Polar residues" evidence="1">
    <location>
        <begin position="288"/>
        <end position="299"/>
    </location>
</feature>
<feature type="compositionally biased region" description="Polar residues" evidence="1">
    <location>
        <begin position="235"/>
        <end position="245"/>
    </location>
</feature>
<dbReference type="AlphaFoldDB" id="A0A518CQV5"/>
<accession>A0A518CQV5</accession>
<dbReference type="EMBL" id="CP036281">
    <property type="protein sequence ID" value="QDU81590.1"/>
    <property type="molecule type" value="Genomic_DNA"/>
</dbReference>
<feature type="transmembrane region" description="Helical" evidence="2">
    <location>
        <begin position="198"/>
        <end position="216"/>
    </location>
</feature>
<evidence type="ECO:0000256" key="1">
    <source>
        <dbReference type="SAM" id="MobiDB-lite"/>
    </source>
</evidence>
<keyword evidence="4" id="KW-1185">Reference proteome</keyword>
<proteinExistence type="predicted"/>
<protein>
    <submittedName>
        <fullName evidence="3">Uncharacterized protein</fullName>
    </submittedName>
</protein>
<keyword evidence="2" id="KW-1133">Transmembrane helix</keyword>
<keyword evidence="2" id="KW-0472">Membrane</keyword>